<accession>A0ABV2H7V5</accession>
<evidence type="ECO:0000313" key="3">
    <source>
        <dbReference type="Proteomes" id="UP001549031"/>
    </source>
</evidence>
<dbReference type="InterPro" id="IPR001509">
    <property type="entry name" value="Epimerase_deHydtase"/>
</dbReference>
<comment type="caution">
    <text evidence="2">The sequence shown here is derived from an EMBL/GenBank/DDBJ whole genome shotgun (WGS) entry which is preliminary data.</text>
</comment>
<reference evidence="2 3" key="1">
    <citation type="submission" date="2024-06" db="EMBL/GenBank/DDBJ databases">
        <title>Genomic Encyclopedia of Type Strains, Phase IV (KMG-IV): sequencing the most valuable type-strain genomes for metagenomic binning, comparative biology and taxonomic classification.</title>
        <authorList>
            <person name="Goeker M."/>
        </authorList>
    </citation>
    <scope>NUCLEOTIDE SEQUENCE [LARGE SCALE GENOMIC DNA]</scope>
    <source>
        <strain evidence="2 3">DSM 105042</strain>
    </source>
</reference>
<proteinExistence type="predicted"/>
<dbReference type="PANTHER" id="PTHR43245:SF58">
    <property type="entry name" value="BLL5923 PROTEIN"/>
    <property type="match status" value="1"/>
</dbReference>
<dbReference type="Pfam" id="PF01370">
    <property type="entry name" value="Epimerase"/>
    <property type="match status" value="1"/>
</dbReference>
<dbReference type="EMBL" id="JBEPLJ010000009">
    <property type="protein sequence ID" value="MET3586564.1"/>
    <property type="molecule type" value="Genomic_DNA"/>
</dbReference>
<feature type="domain" description="NAD-dependent epimerase/dehydratase" evidence="1">
    <location>
        <begin position="3"/>
        <end position="226"/>
    </location>
</feature>
<protein>
    <submittedName>
        <fullName evidence="2">Nucleoside-diphosphate-sugar epimerase</fullName>
    </submittedName>
</protein>
<dbReference type="SUPFAM" id="SSF51735">
    <property type="entry name" value="NAD(P)-binding Rossmann-fold domains"/>
    <property type="match status" value="1"/>
</dbReference>
<name>A0ABV2H7V5_9HYPH</name>
<gene>
    <name evidence="2" type="ORF">ABID21_002682</name>
</gene>
<dbReference type="InterPro" id="IPR050177">
    <property type="entry name" value="Lipid_A_modif_metabolic_enz"/>
</dbReference>
<dbReference type="Gene3D" id="3.40.50.720">
    <property type="entry name" value="NAD(P)-binding Rossmann-like Domain"/>
    <property type="match status" value="1"/>
</dbReference>
<evidence type="ECO:0000313" key="2">
    <source>
        <dbReference type="EMBL" id="MET3586564.1"/>
    </source>
</evidence>
<dbReference type="RefSeq" id="WP_247244315.1">
    <property type="nucleotide sequence ID" value="NZ_JALJRA010000009.1"/>
</dbReference>
<organism evidence="2 3">
    <name type="scientific">Pseudorhizobium tarimense</name>
    <dbReference type="NCBI Taxonomy" id="1079109"/>
    <lineage>
        <taxon>Bacteria</taxon>
        <taxon>Pseudomonadati</taxon>
        <taxon>Pseudomonadota</taxon>
        <taxon>Alphaproteobacteria</taxon>
        <taxon>Hyphomicrobiales</taxon>
        <taxon>Rhizobiaceae</taxon>
        <taxon>Rhizobium/Agrobacterium group</taxon>
        <taxon>Pseudorhizobium</taxon>
    </lineage>
</organism>
<sequence length="294" mass="31156">MRVLVAGGSGLVGRYIVNGLLEAGYDVTVGGRTPPPEGWFVGQARFVPLTLDPTAAQAHAFDGADAFVHAALDHLPGKYRGGEGADPGRFRSLNVDGTIRVFEKAKAAGVRRCIFLSSRAVYDGLADGLPLIETADLAPNSLYGQAKLEAEAALARLSAPNFRTASLRLTGVYGDLRPNKWDPLFLDYLAGNPIPSRAGTEVHGGDVAAVVRLMLQNDEAQGSFNVSDVVTDTATILAPLKALSRCPHPLPRQADTGAVREMITSAIHVLGWVPGGEALLLRSLERLAIAYQLP</sequence>
<dbReference type="InterPro" id="IPR036291">
    <property type="entry name" value="NAD(P)-bd_dom_sf"/>
</dbReference>
<keyword evidence="3" id="KW-1185">Reference proteome</keyword>
<evidence type="ECO:0000259" key="1">
    <source>
        <dbReference type="Pfam" id="PF01370"/>
    </source>
</evidence>
<dbReference type="Proteomes" id="UP001549031">
    <property type="component" value="Unassembled WGS sequence"/>
</dbReference>
<dbReference type="PANTHER" id="PTHR43245">
    <property type="entry name" value="BIFUNCTIONAL POLYMYXIN RESISTANCE PROTEIN ARNA"/>
    <property type="match status" value="1"/>
</dbReference>
<dbReference type="CDD" id="cd08946">
    <property type="entry name" value="SDR_e"/>
    <property type="match status" value="1"/>
</dbReference>